<dbReference type="EMBL" id="MLJW01000049">
    <property type="protein sequence ID" value="OIR05636.1"/>
    <property type="molecule type" value="Genomic_DNA"/>
</dbReference>
<protein>
    <submittedName>
        <fullName evidence="2">PAS fold protein</fullName>
    </submittedName>
</protein>
<evidence type="ECO:0000259" key="1">
    <source>
        <dbReference type="PROSITE" id="PS50112"/>
    </source>
</evidence>
<sequence>MDDKTKIPDSLRSEAESRIEKEQMVLVNPQPGEELLHKLLHELQVHQVELQMQNDALRQAEIAMEESRDRYADLYDFAPIGYLTLSREGMINEINLTAADMLGVVRGKLIKRRFSQFVAEADRERWYLHFGSVLKHDQRQRCELVFQREDGSHFNAQLDSLKVRNALGTEELEQAPGLHAKDGAFSVRIAVTDITERVQAETAVTEAREFAESIVDTVREPLIVLDDALKVVSVSRSFYQKFHVVPEDTVGRQIYELGKHQWDIPKLREMLETILPHDRVLEDFEVVHDFPGIGKRRMLLNARRLVCRTGRTQLILLAMEDATERG</sequence>
<dbReference type="Gene3D" id="3.30.450.20">
    <property type="entry name" value="PAS domain"/>
    <property type="match status" value="2"/>
</dbReference>
<dbReference type="InterPro" id="IPR013656">
    <property type="entry name" value="PAS_4"/>
</dbReference>
<reference evidence="2" key="1">
    <citation type="submission" date="2016-10" db="EMBL/GenBank/DDBJ databases">
        <title>Sequence of Gallionella enrichment culture.</title>
        <authorList>
            <person name="Poehlein A."/>
            <person name="Muehling M."/>
            <person name="Daniel R."/>
        </authorList>
    </citation>
    <scope>NUCLEOTIDE SEQUENCE</scope>
</reference>
<dbReference type="SMART" id="SM00091">
    <property type="entry name" value="PAS"/>
    <property type="match status" value="2"/>
</dbReference>
<gene>
    <name evidence="2" type="ORF">GALL_123800</name>
</gene>
<proteinExistence type="predicted"/>
<organism evidence="2">
    <name type="scientific">mine drainage metagenome</name>
    <dbReference type="NCBI Taxonomy" id="410659"/>
    <lineage>
        <taxon>unclassified sequences</taxon>
        <taxon>metagenomes</taxon>
        <taxon>ecological metagenomes</taxon>
    </lineage>
</organism>
<dbReference type="PROSITE" id="PS50112">
    <property type="entry name" value="PAS"/>
    <property type="match status" value="1"/>
</dbReference>
<dbReference type="Pfam" id="PF13426">
    <property type="entry name" value="PAS_9"/>
    <property type="match status" value="1"/>
</dbReference>
<dbReference type="AlphaFoldDB" id="A0A1J5SVK4"/>
<dbReference type="CDD" id="cd00130">
    <property type="entry name" value="PAS"/>
    <property type="match status" value="2"/>
</dbReference>
<dbReference type="Pfam" id="PF08448">
    <property type="entry name" value="PAS_4"/>
    <property type="match status" value="1"/>
</dbReference>
<dbReference type="InterPro" id="IPR000014">
    <property type="entry name" value="PAS"/>
</dbReference>
<name>A0A1J5SVK4_9ZZZZ</name>
<dbReference type="SUPFAM" id="SSF55785">
    <property type="entry name" value="PYP-like sensor domain (PAS domain)"/>
    <property type="match status" value="2"/>
</dbReference>
<evidence type="ECO:0000313" key="2">
    <source>
        <dbReference type="EMBL" id="OIR05636.1"/>
    </source>
</evidence>
<feature type="domain" description="PAS" evidence="1">
    <location>
        <begin position="207"/>
        <end position="278"/>
    </location>
</feature>
<comment type="caution">
    <text evidence="2">The sequence shown here is derived from an EMBL/GenBank/DDBJ whole genome shotgun (WGS) entry which is preliminary data.</text>
</comment>
<dbReference type="InterPro" id="IPR035965">
    <property type="entry name" value="PAS-like_dom_sf"/>
</dbReference>
<accession>A0A1J5SVK4</accession>
<dbReference type="NCBIfam" id="TIGR00229">
    <property type="entry name" value="sensory_box"/>
    <property type="match status" value="1"/>
</dbReference>